<keyword evidence="2" id="KW-1185">Reference proteome</keyword>
<dbReference type="Gene3D" id="1.10.260.40">
    <property type="entry name" value="lambda repressor-like DNA-binding domains"/>
    <property type="match status" value="1"/>
</dbReference>
<evidence type="ECO:0000313" key="2">
    <source>
        <dbReference type="Proteomes" id="UP000253934"/>
    </source>
</evidence>
<name>A0A369KVI7_9BACT</name>
<dbReference type="GO" id="GO:0003677">
    <property type="term" value="F:DNA binding"/>
    <property type="evidence" value="ECO:0007669"/>
    <property type="project" value="InterPro"/>
</dbReference>
<comment type="caution">
    <text evidence="1">The sequence shown here is derived from an EMBL/GenBank/DDBJ whole genome shotgun (WGS) entry which is preliminary data.</text>
</comment>
<evidence type="ECO:0000313" key="1">
    <source>
        <dbReference type="EMBL" id="RDB37380.1"/>
    </source>
</evidence>
<dbReference type="EMBL" id="QOVW01000001">
    <property type="protein sequence ID" value="RDB37380.1"/>
    <property type="molecule type" value="Genomic_DNA"/>
</dbReference>
<dbReference type="SUPFAM" id="SSF47413">
    <property type="entry name" value="lambda repressor-like DNA-binding domains"/>
    <property type="match status" value="1"/>
</dbReference>
<proteinExistence type="predicted"/>
<organism evidence="1 2">
    <name type="scientific">Spirobacillus cienkowskii</name>
    <dbReference type="NCBI Taxonomy" id="495820"/>
    <lineage>
        <taxon>Bacteria</taxon>
        <taxon>Pseudomonadati</taxon>
        <taxon>Bdellovibrionota</taxon>
        <taxon>Oligoflexia</taxon>
        <taxon>Silvanigrellales</taxon>
        <taxon>Spirobacillus</taxon>
    </lineage>
</organism>
<dbReference type="Proteomes" id="UP000253934">
    <property type="component" value="Unassembled WGS sequence"/>
</dbReference>
<dbReference type="CDD" id="cd00093">
    <property type="entry name" value="HTH_XRE"/>
    <property type="match status" value="1"/>
</dbReference>
<gene>
    <name evidence="1" type="ORF">DCC88_00195</name>
</gene>
<sequence>MEFINKMKTLGDRIKFCIELTKLTKPKLAKKYLISISSLHCYENNTKKPSEKRLKMLLDIFKKENVITSYQWLKQGVGDLPREFKCIDYNKTINNEMNFDSIELINYELKNAANKYKNSVHFICNTFELEPSIFFGDWVLGIKINSSDVNKYEKYPFLFKINNITYLKYIAKINENGSLNLIGINQKFSKKDYFIPNVFPEVIAPIFWIRRNPDHFI</sequence>
<protein>
    <submittedName>
        <fullName evidence="1">XRE family transcriptional regulator</fullName>
    </submittedName>
</protein>
<dbReference type="InterPro" id="IPR001387">
    <property type="entry name" value="Cro/C1-type_HTH"/>
</dbReference>
<accession>A0A369KVI7</accession>
<reference evidence="1" key="1">
    <citation type="submission" date="2018-04" db="EMBL/GenBank/DDBJ databases">
        <title>Draft genome sequence of the Candidatus Spirobacillus cienkowskii, a pathogen of freshwater Daphnia species, reconstructed from hemolymph metagenomic reads.</title>
        <authorList>
            <person name="Bresciani L."/>
            <person name="Lemos L.N."/>
            <person name="Wale N."/>
            <person name="Lin J.Y."/>
            <person name="Fernandes G.R."/>
            <person name="Duffy M.A."/>
            <person name="Rodrigues J.M."/>
        </authorList>
    </citation>
    <scope>NUCLEOTIDE SEQUENCE [LARGE SCALE GENOMIC DNA]</scope>
    <source>
        <strain evidence="1">Binning01</strain>
    </source>
</reference>
<dbReference type="InterPro" id="IPR010982">
    <property type="entry name" value="Lambda_DNA-bd_dom_sf"/>
</dbReference>
<dbReference type="AlphaFoldDB" id="A0A369KVI7"/>